<protein>
    <submittedName>
        <fullName evidence="1">Uncharacterized protein</fullName>
    </submittedName>
</protein>
<reference evidence="1 2" key="1">
    <citation type="submission" date="2021-06" db="EMBL/GenBank/DDBJ databases">
        <title>Caerostris darwini draft genome.</title>
        <authorList>
            <person name="Kono N."/>
            <person name="Arakawa K."/>
        </authorList>
    </citation>
    <scope>NUCLEOTIDE SEQUENCE [LARGE SCALE GENOMIC DNA]</scope>
</reference>
<accession>A0AAV4PG17</accession>
<dbReference type="EMBL" id="BPLQ01002575">
    <property type="protein sequence ID" value="GIX94077.1"/>
    <property type="molecule type" value="Genomic_DNA"/>
</dbReference>
<comment type="caution">
    <text evidence="1">The sequence shown here is derived from an EMBL/GenBank/DDBJ whole genome shotgun (WGS) entry which is preliminary data.</text>
</comment>
<gene>
    <name evidence="1" type="ORF">CDAR_227211</name>
</gene>
<evidence type="ECO:0000313" key="1">
    <source>
        <dbReference type="EMBL" id="GIX94077.1"/>
    </source>
</evidence>
<dbReference type="AlphaFoldDB" id="A0AAV4PG17"/>
<organism evidence="1 2">
    <name type="scientific">Caerostris darwini</name>
    <dbReference type="NCBI Taxonomy" id="1538125"/>
    <lineage>
        <taxon>Eukaryota</taxon>
        <taxon>Metazoa</taxon>
        <taxon>Ecdysozoa</taxon>
        <taxon>Arthropoda</taxon>
        <taxon>Chelicerata</taxon>
        <taxon>Arachnida</taxon>
        <taxon>Araneae</taxon>
        <taxon>Araneomorphae</taxon>
        <taxon>Entelegynae</taxon>
        <taxon>Araneoidea</taxon>
        <taxon>Araneidae</taxon>
        <taxon>Caerostris</taxon>
    </lineage>
</organism>
<evidence type="ECO:0000313" key="2">
    <source>
        <dbReference type="Proteomes" id="UP001054837"/>
    </source>
</evidence>
<sequence length="122" mass="14131">MEERSSAADEFQCRHIPSYPSRKDEKRSLELTFIPFLSFSIKRKDINILHTHEGVDMRENSVGTEFRAGMRILLETMPLSLDGAPAYHLFPGISDCPVAKSSYFIIRSQEIKVARRLIWFRV</sequence>
<name>A0AAV4PG17_9ARAC</name>
<dbReference type="Proteomes" id="UP001054837">
    <property type="component" value="Unassembled WGS sequence"/>
</dbReference>
<proteinExistence type="predicted"/>
<keyword evidence="2" id="KW-1185">Reference proteome</keyword>